<keyword evidence="3" id="KW-0547">Nucleotide-binding</keyword>
<dbReference type="GO" id="GO:0000045">
    <property type="term" value="P:autophagosome assembly"/>
    <property type="evidence" value="ECO:0007669"/>
    <property type="project" value="TreeGrafter"/>
</dbReference>
<dbReference type="CDD" id="cd14014">
    <property type="entry name" value="STKc_PknB_like"/>
    <property type="match status" value="1"/>
</dbReference>
<sequence length="265" mass="29719">DVVHTKTLETPTEKLTRGSVFAGRYEIIEELGKGGMGRVYRVEDNKAKEEIALKLIKSEIAADKKTIERFRNELTTARKIRHKNVCGMYDLDEKNGTYYITMEYVPGEDLKSFIRRVGQLPVGKTISIAKQVCEGLSEAHRLGVVHRDLKPSNIMIDKEGNARIMDFGIARSIKGKGITGAGIMIGTPEYMSPEQVEGKEVDQRSDIYSLGVNLYEMVTGQVPFKGDTPFTIGMKHKSELPQNPKEINAQIPDDISRLILKCMEK</sequence>
<dbReference type="PROSITE" id="PS00107">
    <property type="entry name" value="PROTEIN_KINASE_ATP"/>
    <property type="match status" value="1"/>
</dbReference>
<dbReference type="InterPro" id="IPR017441">
    <property type="entry name" value="Protein_kinase_ATP_BS"/>
</dbReference>
<dbReference type="InterPro" id="IPR011009">
    <property type="entry name" value="Kinase-like_dom_sf"/>
</dbReference>
<keyword evidence="5" id="KW-0067">ATP-binding</keyword>
<evidence type="ECO:0000256" key="2">
    <source>
        <dbReference type="ARBA" id="ARBA00022679"/>
    </source>
</evidence>
<accession>X1SMW1</accession>
<feature type="non-terminal residue" evidence="7">
    <location>
        <position position="265"/>
    </location>
</feature>
<dbReference type="EMBL" id="BARW01023327">
    <property type="protein sequence ID" value="GAI94407.1"/>
    <property type="molecule type" value="Genomic_DNA"/>
</dbReference>
<dbReference type="SUPFAM" id="SSF56112">
    <property type="entry name" value="Protein kinase-like (PK-like)"/>
    <property type="match status" value="1"/>
</dbReference>
<evidence type="ECO:0000259" key="6">
    <source>
        <dbReference type="PROSITE" id="PS50011"/>
    </source>
</evidence>
<dbReference type="PROSITE" id="PS00108">
    <property type="entry name" value="PROTEIN_KINASE_ST"/>
    <property type="match status" value="1"/>
</dbReference>
<protein>
    <recommendedName>
        <fullName evidence="6">Protein kinase domain-containing protein</fullName>
    </recommendedName>
</protein>
<dbReference type="GO" id="GO:0005829">
    <property type="term" value="C:cytosol"/>
    <property type="evidence" value="ECO:0007669"/>
    <property type="project" value="TreeGrafter"/>
</dbReference>
<dbReference type="InterPro" id="IPR045269">
    <property type="entry name" value="Atg1-like"/>
</dbReference>
<dbReference type="GO" id="GO:0010506">
    <property type="term" value="P:regulation of autophagy"/>
    <property type="evidence" value="ECO:0007669"/>
    <property type="project" value="InterPro"/>
</dbReference>
<name>X1SMW1_9ZZZZ</name>
<dbReference type="FunFam" id="1.10.510.10:FF:000021">
    <property type="entry name" value="Serine/threonine protein kinase"/>
    <property type="match status" value="1"/>
</dbReference>
<keyword evidence="1" id="KW-0723">Serine/threonine-protein kinase</keyword>
<dbReference type="PIRSF" id="PIRSF000654">
    <property type="entry name" value="Integrin-linked_kinase"/>
    <property type="match status" value="1"/>
</dbReference>
<dbReference type="GO" id="GO:0005776">
    <property type="term" value="C:autophagosome"/>
    <property type="evidence" value="ECO:0007669"/>
    <property type="project" value="TreeGrafter"/>
</dbReference>
<organism evidence="7">
    <name type="scientific">marine sediment metagenome</name>
    <dbReference type="NCBI Taxonomy" id="412755"/>
    <lineage>
        <taxon>unclassified sequences</taxon>
        <taxon>metagenomes</taxon>
        <taxon>ecological metagenomes</taxon>
    </lineage>
</organism>
<dbReference type="SMART" id="SM00220">
    <property type="entry name" value="S_TKc"/>
    <property type="match status" value="1"/>
</dbReference>
<proteinExistence type="predicted"/>
<dbReference type="InterPro" id="IPR000719">
    <property type="entry name" value="Prot_kinase_dom"/>
</dbReference>
<evidence type="ECO:0000256" key="5">
    <source>
        <dbReference type="ARBA" id="ARBA00022840"/>
    </source>
</evidence>
<dbReference type="GO" id="GO:0000407">
    <property type="term" value="C:phagophore assembly site"/>
    <property type="evidence" value="ECO:0007669"/>
    <property type="project" value="TreeGrafter"/>
</dbReference>
<dbReference type="Gene3D" id="1.10.510.10">
    <property type="entry name" value="Transferase(Phosphotransferase) domain 1"/>
    <property type="match status" value="1"/>
</dbReference>
<evidence type="ECO:0000313" key="7">
    <source>
        <dbReference type="EMBL" id="GAI94407.1"/>
    </source>
</evidence>
<evidence type="ECO:0000256" key="4">
    <source>
        <dbReference type="ARBA" id="ARBA00022777"/>
    </source>
</evidence>
<dbReference type="GO" id="GO:0004674">
    <property type="term" value="F:protein serine/threonine kinase activity"/>
    <property type="evidence" value="ECO:0007669"/>
    <property type="project" value="UniProtKB-KW"/>
</dbReference>
<dbReference type="Pfam" id="PF00069">
    <property type="entry name" value="Pkinase"/>
    <property type="match status" value="1"/>
</dbReference>
<evidence type="ECO:0000256" key="3">
    <source>
        <dbReference type="ARBA" id="ARBA00022741"/>
    </source>
</evidence>
<dbReference type="GO" id="GO:0005524">
    <property type="term" value="F:ATP binding"/>
    <property type="evidence" value="ECO:0007669"/>
    <property type="project" value="UniProtKB-KW"/>
</dbReference>
<dbReference type="PROSITE" id="PS50011">
    <property type="entry name" value="PROTEIN_KINASE_DOM"/>
    <property type="match status" value="1"/>
</dbReference>
<dbReference type="AlphaFoldDB" id="X1SMW1"/>
<evidence type="ECO:0000256" key="1">
    <source>
        <dbReference type="ARBA" id="ARBA00022527"/>
    </source>
</evidence>
<feature type="non-terminal residue" evidence="7">
    <location>
        <position position="1"/>
    </location>
</feature>
<gene>
    <name evidence="7" type="ORF">S12H4_38714</name>
</gene>
<reference evidence="7" key="1">
    <citation type="journal article" date="2014" name="Front. Microbiol.">
        <title>High frequency of phylogenetically diverse reductive dehalogenase-homologous genes in deep subseafloor sedimentary metagenomes.</title>
        <authorList>
            <person name="Kawai M."/>
            <person name="Futagami T."/>
            <person name="Toyoda A."/>
            <person name="Takaki Y."/>
            <person name="Nishi S."/>
            <person name="Hori S."/>
            <person name="Arai W."/>
            <person name="Tsubouchi T."/>
            <person name="Morono Y."/>
            <person name="Uchiyama I."/>
            <person name="Ito T."/>
            <person name="Fujiyama A."/>
            <person name="Inagaki F."/>
            <person name="Takami H."/>
        </authorList>
    </citation>
    <scope>NUCLEOTIDE SEQUENCE</scope>
    <source>
        <strain evidence="7">Expedition CK06-06</strain>
    </source>
</reference>
<dbReference type="PANTHER" id="PTHR24348">
    <property type="entry name" value="SERINE/THREONINE-PROTEIN KINASE UNC-51-RELATED"/>
    <property type="match status" value="1"/>
</dbReference>
<dbReference type="GO" id="GO:0016020">
    <property type="term" value="C:membrane"/>
    <property type="evidence" value="ECO:0007669"/>
    <property type="project" value="TreeGrafter"/>
</dbReference>
<comment type="caution">
    <text evidence="7">The sequence shown here is derived from an EMBL/GenBank/DDBJ whole genome shotgun (WGS) entry which is preliminary data.</text>
</comment>
<dbReference type="InterPro" id="IPR008271">
    <property type="entry name" value="Ser/Thr_kinase_AS"/>
</dbReference>
<keyword evidence="4" id="KW-0418">Kinase</keyword>
<dbReference type="PANTHER" id="PTHR24348:SF22">
    <property type="entry name" value="NON-SPECIFIC SERINE_THREONINE PROTEIN KINASE"/>
    <property type="match status" value="1"/>
</dbReference>
<feature type="domain" description="Protein kinase" evidence="6">
    <location>
        <begin position="25"/>
        <end position="265"/>
    </location>
</feature>
<keyword evidence="2" id="KW-0808">Transferase</keyword>
<dbReference type="Gene3D" id="3.30.200.20">
    <property type="entry name" value="Phosphorylase Kinase, domain 1"/>
    <property type="match status" value="1"/>
</dbReference>